<comment type="similarity">
    <text evidence="2">Belongs to the DedA family.</text>
</comment>
<feature type="transmembrane region" description="Helical" evidence="7">
    <location>
        <begin position="394"/>
        <end position="417"/>
    </location>
</feature>
<dbReference type="PANTHER" id="PTHR30353:SF15">
    <property type="entry name" value="INNER MEMBRANE PROTEIN YABI"/>
    <property type="match status" value="1"/>
</dbReference>
<organism evidence="9 10">
    <name type="scientific">Antarcticimicrobium sediminis</name>
    <dbReference type="NCBI Taxonomy" id="2546227"/>
    <lineage>
        <taxon>Bacteria</taxon>
        <taxon>Pseudomonadati</taxon>
        <taxon>Pseudomonadota</taxon>
        <taxon>Alphaproteobacteria</taxon>
        <taxon>Rhodobacterales</taxon>
        <taxon>Paracoccaceae</taxon>
        <taxon>Antarcticimicrobium</taxon>
    </lineage>
</organism>
<evidence type="ECO:0000256" key="2">
    <source>
        <dbReference type="ARBA" id="ARBA00010792"/>
    </source>
</evidence>
<comment type="subcellular location">
    <subcellularLocation>
        <location evidence="1">Cell membrane</location>
        <topology evidence="1">Multi-pass membrane protein</topology>
    </subcellularLocation>
</comment>
<evidence type="ECO:0000256" key="6">
    <source>
        <dbReference type="ARBA" id="ARBA00023136"/>
    </source>
</evidence>
<evidence type="ECO:0000256" key="4">
    <source>
        <dbReference type="ARBA" id="ARBA00022692"/>
    </source>
</evidence>
<dbReference type="AlphaFoldDB" id="A0A4R5EGH3"/>
<feature type="transmembrane region" description="Helical" evidence="7">
    <location>
        <begin position="462"/>
        <end position="480"/>
    </location>
</feature>
<dbReference type="Pfam" id="PF01569">
    <property type="entry name" value="PAP2"/>
    <property type="match status" value="1"/>
</dbReference>
<accession>A0A4R5EGH3</accession>
<dbReference type="SUPFAM" id="SSF48317">
    <property type="entry name" value="Acid phosphatase/Vanadium-dependent haloperoxidase"/>
    <property type="match status" value="1"/>
</dbReference>
<dbReference type="PANTHER" id="PTHR30353">
    <property type="entry name" value="INNER MEMBRANE PROTEIN DEDA-RELATED"/>
    <property type="match status" value="1"/>
</dbReference>
<feature type="transmembrane region" description="Helical" evidence="7">
    <location>
        <begin position="330"/>
        <end position="350"/>
    </location>
</feature>
<dbReference type="EMBL" id="SMFP01000032">
    <property type="protein sequence ID" value="TDE33440.1"/>
    <property type="molecule type" value="Genomic_DNA"/>
</dbReference>
<feature type="transmembrane region" description="Helical" evidence="7">
    <location>
        <begin position="59"/>
        <end position="77"/>
    </location>
</feature>
<evidence type="ECO:0000313" key="9">
    <source>
        <dbReference type="EMBL" id="TDE33440.1"/>
    </source>
</evidence>
<evidence type="ECO:0000313" key="10">
    <source>
        <dbReference type="Proteomes" id="UP000294662"/>
    </source>
</evidence>
<evidence type="ECO:0000256" key="5">
    <source>
        <dbReference type="ARBA" id="ARBA00022989"/>
    </source>
</evidence>
<feature type="transmembrane region" description="Helical" evidence="7">
    <location>
        <begin position="370"/>
        <end position="387"/>
    </location>
</feature>
<dbReference type="InterPro" id="IPR032818">
    <property type="entry name" value="DedA-like"/>
</dbReference>
<keyword evidence="10" id="KW-1185">Reference proteome</keyword>
<dbReference type="CDD" id="cd03392">
    <property type="entry name" value="PAP2_like_2"/>
    <property type="match status" value="1"/>
</dbReference>
<evidence type="ECO:0000256" key="1">
    <source>
        <dbReference type="ARBA" id="ARBA00004651"/>
    </source>
</evidence>
<keyword evidence="4 7" id="KW-0812">Transmembrane</keyword>
<dbReference type="Pfam" id="PF14067">
    <property type="entry name" value="LssY_C"/>
    <property type="match status" value="1"/>
</dbReference>
<feature type="transmembrane region" description="Helical" evidence="7">
    <location>
        <begin position="138"/>
        <end position="160"/>
    </location>
</feature>
<dbReference type="InterPro" id="IPR036938">
    <property type="entry name" value="PAP2/HPO_sf"/>
</dbReference>
<evidence type="ECO:0000259" key="8">
    <source>
        <dbReference type="SMART" id="SM00014"/>
    </source>
</evidence>
<evidence type="ECO:0000256" key="7">
    <source>
        <dbReference type="SAM" id="Phobius"/>
    </source>
</evidence>
<feature type="domain" description="Phosphatidic acid phosphatase type 2/haloperoxidase" evidence="8">
    <location>
        <begin position="328"/>
        <end position="438"/>
    </location>
</feature>
<comment type="caution">
    <text evidence="9">The sequence shown here is derived from an EMBL/GenBank/DDBJ whole genome shotgun (WGS) entry which is preliminary data.</text>
</comment>
<feature type="transmembrane region" description="Helical" evidence="7">
    <location>
        <begin position="305"/>
        <end position="323"/>
    </location>
</feature>
<reference evidence="9 10" key="1">
    <citation type="submission" date="2019-03" db="EMBL/GenBank/DDBJ databases">
        <authorList>
            <person name="Zhang S."/>
        </authorList>
    </citation>
    <scope>NUCLEOTIDE SEQUENCE [LARGE SCALE GENOMIC DNA]</scope>
    <source>
        <strain evidence="9 10">S4J41</strain>
    </source>
</reference>
<dbReference type="RefSeq" id="WP_132831579.1">
    <property type="nucleotide sequence ID" value="NZ_SMFP01000032.1"/>
</dbReference>
<dbReference type="Proteomes" id="UP000294662">
    <property type="component" value="Unassembled WGS sequence"/>
</dbReference>
<protein>
    <submittedName>
        <fullName evidence="9">Phosphatase PAP2 family protein</fullName>
    </submittedName>
</protein>
<feature type="transmembrane region" description="Helical" evidence="7">
    <location>
        <begin position="241"/>
        <end position="261"/>
    </location>
</feature>
<dbReference type="SMART" id="SM00014">
    <property type="entry name" value="acidPPc"/>
    <property type="match status" value="1"/>
</dbReference>
<sequence>MSSLLPSIASLGLWGYWVIGLMALGEAFVLTSVFSPGTVVVVLGGALAAQGLYDLFDMMWFVAIGTILGSQASYWLGTKGESLFREGHPILSTANLERGQRFFAKYGGASIVIGHFLGPLRPIAPVVAGLSGMGGRRFLLWNIAGGGAYAIALVSVGYFFGTAFNIFGPTATRVGLFAGAVLVALALLWFVISRLRRGWPFTVSVLGSVGAAIRDNPEVRGLVARHPKLFRFLAARVSLETFRGLPTTLLGVTFLYFLGLYGELTLEVVGHGPIVEADTRLSNLLFAFRDDRLIRVFSLVTGLGQWRAIVIMALAATALMWVWDRRAYIPALWLVLAGNQITVTGLKLVFARARSDFAVYAESSYSFPSGHSAAIAALCIFVTYVLVRERIGRDIFWVLLCASLVFLVGLSRLYLNVHFLSDVLNGYVVGVLWAITGIFVAEHWGRGKRPAVGPAGARRRQRWISAGIVAVAAVALWLVVVNHAQTQQRAAPRAEIQLTTSVEQALKDGGLPARTESIIGTPQEPVSLILFAPDDAALLDIMAAAGWQEADRPTIRTLARAAVAAWLDRPYDRAPITPIFWNGWPQDFDFEQSVPAEGLRQRHHARFWRVPTKPAGGLQAYVGTASFDTGLKWGLTHRIAPNVDAERDLLIADLLRSGRVRQDGWAELVAPLLGQNVVGDPFFTDGRAAVLSAPVTGSGHEENR</sequence>
<dbReference type="InterPro" id="IPR000326">
    <property type="entry name" value="PAP2/HPO"/>
</dbReference>
<keyword evidence="3" id="KW-1003">Cell membrane</keyword>
<name>A0A4R5EGH3_9RHOB</name>
<proteinExistence type="inferred from homology"/>
<feature type="transmembrane region" description="Helical" evidence="7">
    <location>
        <begin position="172"/>
        <end position="192"/>
    </location>
</feature>
<dbReference type="GO" id="GO:0005886">
    <property type="term" value="C:plasma membrane"/>
    <property type="evidence" value="ECO:0007669"/>
    <property type="project" value="UniProtKB-SubCell"/>
</dbReference>
<dbReference type="Gene3D" id="1.20.144.10">
    <property type="entry name" value="Phosphatidic acid phosphatase type 2/haloperoxidase"/>
    <property type="match status" value="1"/>
</dbReference>
<dbReference type="Pfam" id="PF09335">
    <property type="entry name" value="VTT_dom"/>
    <property type="match status" value="1"/>
</dbReference>
<feature type="transmembrane region" description="Helical" evidence="7">
    <location>
        <begin position="6"/>
        <end position="24"/>
    </location>
</feature>
<dbReference type="InterPro" id="IPR025902">
    <property type="entry name" value="LssY-like-C_dom"/>
</dbReference>
<keyword evidence="6 7" id="KW-0472">Membrane</keyword>
<dbReference type="InterPro" id="IPR032816">
    <property type="entry name" value="VTT_dom"/>
</dbReference>
<feature type="transmembrane region" description="Helical" evidence="7">
    <location>
        <begin position="423"/>
        <end position="441"/>
    </location>
</feature>
<gene>
    <name evidence="9" type="ORF">E1B25_21240</name>
</gene>
<keyword evidence="5 7" id="KW-1133">Transmembrane helix</keyword>
<dbReference type="OrthoDB" id="9801622at2"/>
<evidence type="ECO:0000256" key="3">
    <source>
        <dbReference type="ARBA" id="ARBA00022475"/>
    </source>
</evidence>